<accession>A0A5A7PDF1</accession>
<comment type="caution">
    <text evidence="1">The sequence shown here is derived from an EMBL/GenBank/DDBJ whole genome shotgun (WGS) entry which is preliminary data.</text>
</comment>
<proteinExistence type="predicted"/>
<gene>
    <name evidence="1" type="ORF">STAS_06621</name>
</gene>
<keyword evidence="2" id="KW-1185">Reference proteome</keyword>
<reference evidence="2" key="1">
    <citation type="journal article" date="2019" name="Curr. Biol.">
        <title>Genome Sequence of Striga asiatica Provides Insight into the Evolution of Plant Parasitism.</title>
        <authorList>
            <person name="Yoshida S."/>
            <person name="Kim S."/>
            <person name="Wafula E.K."/>
            <person name="Tanskanen J."/>
            <person name="Kim Y.M."/>
            <person name="Honaas L."/>
            <person name="Yang Z."/>
            <person name="Spallek T."/>
            <person name="Conn C.E."/>
            <person name="Ichihashi Y."/>
            <person name="Cheong K."/>
            <person name="Cui S."/>
            <person name="Der J.P."/>
            <person name="Gundlach H."/>
            <person name="Jiao Y."/>
            <person name="Hori C."/>
            <person name="Ishida J.K."/>
            <person name="Kasahara H."/>
            <person name="Kiba T."/>
            <person name="Kim M.S."/>
            <person name="Koo N."/>
            <person name="Laohavisit A."/>
            <person name="Lee Y.H."/>
            <person name="Lumba S."/>
            <person name="McCourt P."/>
            <person name="Mortimer J.C."/>
            <person name="Mutuku J.M."/>
            <person name="Nomura T."/>
            <person name="Sasaki-Sekimoto Y."/>
            <person name="Seto Y."/>
            <person name="Wang Y."/>
            <person name="Wakatake T."/>
            <person name="Sakakibara H."/>
            <person name="Demura T."/>
            <person name="Yamaguchi S."/>
            <person name="Yoneyama K."/>
            <person name="Manabe R.I."/>
            <person name="Nelson D.C."/>
            <person name="Schulman A.H."/>
            <person name="Timko M.P."/>
            <person name="dePamphilis C.W."/>
            <person name="Choi D."/>
            <person name="Shirasu K."/>
        </authorList>
    </citation>
    <scope>NUCLEOTIDE SEQUENCE [LARGE SCALE GENOMIC DNA]</scope>
    <source>
        <strain evidence="2">cv. UVA1</strain>
    </source>
</reference>
<evidence type="ECO:0000313" key="1">
    <source>
        <dbReference type="EMBL" id="GER30664.1"/>
    </source>
</evidence>
<evidence type="ECO:0000313" key="2">
    <source>
        <dbReference type="Proteomes" id="UP000325081"/>
    </source>
</evidence>
<dbReference type="AlphaFoldDB" id="A0A5A7PDF1"/>
<dbReference type="EMBL" id="BKCP01004381">
    <property type="protein sequence ID" value="GER30664.1"/>
    <property type="molecule type" value="Genomic_DNA"/>
</dbReference>
<sequence length="109" mass="11846">MSRNLGVIFVDGSTAGDGRADGDGFTEAFARRFRNFHGAVPYRTEDLKSPFSVGSQYFLFAFVNIDRELSSKGGAAGARLSVAERIETSKVGIVLNFLSSHTRTPSFFS</sequence>
<name>A0A5A7PDF1_STRAF</name>
<dbReference type="Proteomes" id="UP000325081">
    <property type="component" value="Unassembled WGS sequence"/>
</dbReference>
<protein>
    <submittedName>
        <fullName evidence="1">Polymerase delta-interacting protein 3</fullName>
    </submittedName>
</protein>
<organism evidence="1 2">
    <name type="scientific">Striga asiatica</name>
    <name type="common">Asiatic witchweed</name>
    <name type="synonym">Buchnera asiatica</name>
    <dbReference type="NCBI Taxonomy" id="4170"/>
    <lineage>
        <taxon>Eukaryota</taxon>
        <taxon>Viridiplantae</taxon>
        <taxon>Streptophyta</taxon>
        <taxon>Embryophyta</taxon>
        <taxon>Tracheophyta</taxon>
        <taxon>Spermatophyta</taxon>
        <taxon>Magnoliopsida</taxon>
        <taxon>eudicotyledons</taxon>
        <taxon>Gunneridae</taxon>
        <taxon>Pentapetalae</taxon>
        <taxon>asterids</taxon>
        <taxon>lamiids</taxon>
        <taxon>Lamiales</taxon>
        <taxon>Orobanchaceae</taxon>
        <taxon>Buchnereae</taxon>
        <taxon>Striga</taxon>
    </lineage>
</organism>